<gene>
    <name evidence="3" type="ORF">OG327_35740</name>
</gene>
<feature type="signal peptide" evidence="2">
    <location>
        <begin position="1"/>
        <end position="19"/>
    </location>
</feature>
<dbReference type="AlphaFoldDB" id="A0AAU2K1M6"/>
<organism evidence="3">
    <name type="scientific">Streptomyces sp. NBC_00049</name>
    <dbReference type="NCBI Taxonomy" id="2903617"/>
    <lineage>
        <taxon>Bacteria</taxon>
        <taxon>Bacillati</taxon>
        <taxon>Actinomycetota</taxon>
        <taxon>Actinomycetes</taxon>
        <taxon>Kitasatosporales</taxon>
        <taxon>Streptomycetaceae</taxon>
        <taxon>Streptomyces</taxon>
    </lineage>
</organism>
<reference evidence="3" key="1">
    <citation type="submission" date="2022-10" db="EMBL/GenBank/DDBJ databases">
        <title>The complete genomes of actinobacterial strains from the NBC collection.</title>
        <authorList>
            <person name="Joergensen T.S."/>
            <person name="Alvarez Arevalo M."/>
            <person name="Sterndorff E.B."/>
            <person name="Faurdal D."/>
            <person name="Vuksanovic O."/>
            <person name="Mourched A.-S."/>
            <person name="Charusanti P."/>
            <person name="Shaw S."/>
            <person name="Blin K."/>
            <person name="Weber T."/>
        </authorList>
    </citation>
    <scope>NUCLEOTIDE SEQUENCE</scope>
    <source>
        <strain evidence="3">NBC_00049</strain>
    </source>
</reference>
<sequence>MRTTTRTLTATLILAAALAGCSSNSPDSKPAPATSSASPAPAPSRALADVTRDCTTAVADRVAAAPGSADMEPRPPACAPLSDGEYATAFIKGLQQSNKAARDRMQKEIDEEQAKAG</sequence>
<feature type="chain" id="PRO_5043995935" description="Secreted protein" evidence="2">
    <location>
        <begin position="20"/>
        <end position="117"/>
    </location>
</feature>
<feature type="compositionally biased region" description="Low complexity" evidence="1">
    <location>
        <begin position="21"/>
        <end position="46"/>
    </location>
</feature>
<feature type="region of interest" description="Disordered" evidence="1">
    <location>
        <begin position="95"/>
        <end position="117"/>
    </location>
</feature>
<evidence type="ECO:0000256" key="1">
    <source>
        <dbReference type="SAM" id="MobiDB-lite"/>
    </source>
</evidence>
<accession>A0AAU2K1M6</accession>
<evidence type="ECO:0000256" key="2">
    <source>
        <dbReference type="SAM" id="SignalP"/>
    </source>
</evidence>
<dbReference type="EMBL" id="CP108264">
    <property type="protein sequence ID" value="WTU78227.1"/>
    <property type="molecule type" value="Genomic_DNA"/>
</dbReference>
<name>A0AAU2K1M6_9ACTN</name>
<feature type="compositionally biased region" description="Basic and acidic residues" evidence="1">
    <location>
        <begin position="100"/>
        <end position="117"/>
    </location>
</feature>
<evidence type="ECO:0008006" key="4">
    <source>
        <dbReference type="Google" id="ProtNLM"/>
    </source>
</evidence>
<proteinExistence type="predicted"/>
<protein>
    <recommendedName>
        <fullName evidence="4">Secreted protein</fullName>
    </recommendedName>
</protein>
<evidence type="ECO:0000313" key="3">
    <source>
        <dbReference type="EMBL" id="WTU78227.1"/>
    </source>
</evidence>
<feature type="region of interest" description="Disordered" evidence="1">
    <location>
        <begin position="21"/>
        <end position="49"/>
    </location>
</feature>
<keyword evidence="2" id="KW-0732">Signal</keyword>
<dbReference type="PROSITE" id="PS51257">
    <property type="entry name" value="PROKAR_LIPOPROTEIN"/>
    <property type="match status" value="1"/>
</dbReference>